<protein>
    <submittedName>
        <fullName evidence="2">Uncharacterized protein</fullName>
    </submittedName>
</protein>
<feature type="region of interest" description="Disordered" evidence="1">
    <location>
        <begin position="1"/>
        <end position="27"/>
    </location>
</feature>
<comment type="caution">
    <text evidence="2">The sequence shown here is derived from an EMBL/GenBank/DDBJ whole genome shotgun (WGS) entry which is preliminary data.</text>
</comment>
<dbReference type="EMBL" id="VCDI01000006">
    <property type="protein sequence ID" value="TLU71555.1"/>
    <property type="molecule type" value="Genomic_DNA"/>
</dbReference>
<organism evidence="2 3">
    <name type="scientific">Lichenicoccus roseus</name>
    <dbReference type="NCBI Taxonomy" id="2683649"/>
    <lineage>
        <taxon>Bacteria</taxon>
        <taxon>Pseudomonadati</taxon>
        <taxon>Pseudomonadota</taxon>
        <taxon>Alphaproteobacteria</taxon>
        <taxon>Acetobacterales</taxon>
        <taxon>Acetobacteraceae</taxon>
        <taxon>Lichenicoccus</taxon>
    </lineage>
</organism>
<name>A0A5R9J1N3_9PROT</name>
<keyword evidence="3" id="KW-1185">Reference proteome</keyword>
<gene>
    <name evidence="2" type="ORF">FE263_16910</name>
</gene>
<reference evidence="2 3" key="1">
    <citation type="submission" date="2019-05" db="EMBL/GenBank/DDBJ databases">
        <authorList>
            <person name="Pankratov T."/>
            <person name="Grouzdev D."/>
        </authorList>
    </citation>
    <scope>NUCLEOTIDE SEQUENCE [LARGE SCALE GENOMIC DNA]</scope>
    <source>
        <strain evidence="2 3">KEBCLARHB70R</strain>
    </source>
</reference>
<accession>A0A5R9J1N3</accession>
<feature type="compositionally biased region" description="Basic and acidic residues" evidence="1">
    <location>
        <begin position="1"/>
        <end position="15"/>
    </location>
</feature>
<proteinExistence type="predicted"/>
<feature type="compositionally biased region" description="Polar residues" evidence="1">
    <location>
        <begin position="17"/>
        <end position="26"/>
    </location>
</feature>
<sequence length="129" mass="14217">MVRLKERAAGDRHWGIEQSQTPSYSSPEVRITCDLDRIPPTAADRLDQLTDSDVVHNAHHINPVLPVDNPRARREGENDRAAGYIDIHCAQVSSYPFRHPIQPVSAAQCDRQPSAATCEALLLTLKAGA</sequence>
<dbReference type="AlphaFoldDB" id="A0A5R9J1N3"/>
<evidence type="ECO:0000256" key="1">
    <source>
        <dbReference type="SAM" id="MobiDB-lite"/>
    </source>
</evidence>
<evidence type="ECO:0000313" key="2">
    <source>
        <dbReference type="EMBL" id="TLU71555.1"/>
    </source>
</evidence>
<evidence type="ECO:0000313" key="3">
    <source>
        <dbReference type="Proteomes" id="UP000305654"/>
    </source>
</evidence>
<dbReference type="Proteomes" id="UP000305654">
    <property type="component" value="Unassembled WGS sequence"/>
</dbReference>